<dbReference type="EMBL" id="LN857023">
    <property type="protein sequence ID" value="CRZ26421.1"/>
    <property type="molecule type" value="Genomic_DNA"/>
</dbReference>
<keyword evidence="6 7" id="KW-0472">Membrane</keyword>
<dbReference type="GO" id="GO:0016020">
    <property type="term" value="C:membrane"/>
    <property type="evidence" value="ECO:0007669"/>
    <property type="project" value="UniProtKB-SubCell"/>
</dbReference>
<keyword evidence="5 7" id="KW-1133">Transmembrane helix</keyword>
<protein>
    <submittedName>
        <fullName evidence="9">Bm6720</fullName>
    </submittedName>
</protein>
<dbReference type="GO" id="GO:0015179">
    <property type="term" value="F:L-amino acid transmembrane transporter activity"/>
    <property type="evidence" value="ECO:0007669"/>
    <property type="project" value="TreeGrafter"/>
</dbReference>
<feature type="transmembrane region" description="Helical" evidence="7">
    <location>
        <begin position="311"/>
        <end position="331"/>
    </location>
</feature>
<gene>
    <name evidence="9 10" type="ORF">Bm6720</name>
    <name evidence="9" type="ORF">BM_Bm6720</name>
</gene>
<feature type="transmembrane region" description="Helical" evidence="7">
    <location>
        <begin position="415"/>
        <end position="438"/>
    </location>
</feature>
<evidence type="ECO:0000256" key="4">
    <source>
        <dbReference type="ARBA" id="ARBA00022970"/>
    </source>
</evidence>
<organism evidence="9">
    <name type="scientific">Brugia malayi</name>
    <name type="common">Filarial nematode worm</name>
    <dbReference type="NCBI Taxonomy" id="6279"/>
    <lineage>
        <taxon>Eukaryota</taxon>
        <taxon>Metazoa</taxon>
        <taxon>Ecdysozoa</taxon>
        <taxon>Nematoda</taxon>
        <taxon>Chromadorea</taxon>
        <taxon>Rhabditida</taxon>
        <taxon>Spirurina</taxon>
        <taxon>Spiruromorpha</taxon>
        <taxon>Filarioidea</taxon>
        <taxon>Onchocercidae</taxon>
        <taxon>Brugia</taxon>
    </lineage>
</organism>
<evidence type="ECO:0000259" key="8">
    <source>
        <dbReference type="Pfam" id="PF01490"/>
    </source>
</evidence>
<feature type="transmembrane region" description="Helical" evidence="7">
    <location>
        <begin position="165"/>
        <end position="184"/>
    </location>
</feature>
<dbReference type="WormBase" id="Bm6720">
    <property type="protein sequence ID" value="BM45328"/>
    <property type="gene ID" value="WBGene00226981"/>
</dbReference>
<feature type="domain" description="Amino acid transporter transmembrane" evidence="8">
    <location>
        <begin position="49"/>
        <end position="437"/>
    </location>
</feature>
<evidence type="ECO:0000256" key="3">
    <source>
        <dbReference type="ARBA" id="ARBA00022692"/>
    </source>
</evidence>
<dbReference type="OMA" id="INICAAM"/>
<feature type="transmembrane region" description="Helical" evidence="7">
    <location>
        <begin position="237"/>
        <end position="257"/>
    </location>
</feature>
<comment type="subcellular location">
    <subcellularLocation>
        <location evidence="1">Membrane</location>
        <topology evidence="1">Multi-pass membrane protein</topology>
    </subcellularLocation>
</comment>
<dbReference type="AlphaFoldDB" id="A0A0H5SCS7"/>
<evidence type="ECO:0000256" key="7">
    <source>
        <dbReference type="SAM" id="Phobius"/>
    </source>
</evidence>
<reference evidence="9" key="1">
    <citation type="journal article" date="2007" name="Science">
        <title>Draft genome of the filarial nematode parasite Brugia malayi.</title>
        <authorList>
            <person name="Ghedin E."/>
            <person name="Wang S."/>
            <person name="Spiro D."/>
            <person name="Caler E."/>
            <person name="Zhao Q."/>
            <person name="Crabtree J."/>
            <person name="Allen J.E."/>
            <person name="Delcher A.L."/>
            <person name="Guiliano D.B."/>
            <person name="Miranda-Saavedra D."/>
            <person name="Angiuoli S.V."/>
            <person name="Creasy T."/>
            <person name="Amedeo P."/>
            <person name="Haas B."/>
            <person name="El-Sayed N.M."/>
            <person name="Wortman J.R."/>
            <person name="Feldblyum T."/>
            <person name="Tallon L."/>
            <person name="Schatz M."/>
            <person name="Shumway M."/>
            <person name="Koo H."/>
            <person name="Salzberg S.L."/>
            <person name="Schobel S."/>
            <person name="Pertea M."/>
            <person name="Pop M."/>
            <person name="White O."/>
            <person name="Barton G.J."/>
            <person name="Carlow C.K."/>
            <person name="Crawford M.J."/>
            <person name="Daub J."/>
            <person name="Dimmic M.W."/>
            <person name="Estes C.F."/>
            <person name="Foster J.M."/>
            <person name="Ganatra M."/>
            <person name="Gregory W.F."/>
            <person name="Johnson N.M."/>
            <person name="Jin J."/>
            <person name="Komuniecki R."/>
            <person name="Korf I."/>
            <person name="Kumar S."/>
            <person name="Laney S."/>
            <person name="Li B.W."/>
            <person name="Li W."/>
            <person name="Lindblom T.H."/>
            <person name="Lustigman S."/>
            <person name="Ma D."/>
            <person name="Maina C.V."/>
            <person name="Martin D.M."/>
            <person name="McCarter J.P."/>
            <person name="McReynolds L."/>
            <person name="Mitreva M."/>
            <person name="Nutman T.B."/>
            <person name="Parkinson J."/>
            <person name="Peregrin-Alvarez J.M."/>
            <person name="Poole C."/>
            <person name="Ren Q."/>
            <person name="Saunders L."/>
            <person name="Sluder A.E."/>
            <person name="Smith K."/>
            <person name="Stanke M."/>
            <person name="Unnasch T.R."/>
            <person name="Ware J."/>
            <person name="Wei A.D."/>
            <person name="Weil G."/>
            <person name="Williams D.J."/>
            <person name="Zhang Y."/>
            <person name="Williams S.A."/>
            <person name="Fraser-Liggett C."/>
            <person name="Slatko B."/>
            <person name="Blaxter M.L."/>
            <person name="Scott A.L."/>
        </authorList>
    </citation>
    <scope>NUCLEOTIDE SEQUENCE</scope>
    <source>
        <strain evidence="9">FR3</strain>
    </source>
</reference>
<dbReference type="PANTHER" id="PTHR22950:SF646">
    <property type="entry name" value="SODIUM-COUPLED NEUTRAL AMINO ACID TRANSPORTER 10-RELATED"/>
    <property type="match status" value="1"/>
</dbReference>
<feature type="transmembrane region" description="Helical" evidence="7">
    <location>
        <begin position="269"/>
        <end position="291"/>
    </location>
</feature>
<evidence type="ECO:0000313" key="10">
    <source>
        <dbReference type="WormBase" id="Bm6720"/>
    </source>
</evidence>
<feature type="transmembrane region" description="Helical" evidence="7">
    <location>
        <begin position="352"/>
        <end position="374"/>
    </location>
</feature>
<evidence type="ECO:0000256" key="6">
    <source>
        <dbReference type="ARBA" id="ARBA00023136"/>
    </source>
</evidence>
<sequence length="584" mass="65951">MSRYVFCSILQKTNTNVFFYMRIRECDKEEDRDDQRSIERSFLSKFNQWPHVFNLANCIVGVSMLAMPYCLQQCGILLGTILIGICSLLTKITCHLLYQGALLTRRRSYESMASHAFGSNGKRLVELLMILFLMSCVISFMVVIGDIGPHVLADYLELQAPTQRLRILVMVVIFLFVILPLSLFRSVTSLSKINSVTVFFYGLFVLRMLVECIPRIFNCNWSTDIRWWRQEGLLTSLPIISMALSCQTQLFCVTESITEPSAAKVDTVVSGAVNICSSMYAAVGLFGYVAFHDVELYGDILLYLQSSLLTQLMKLAFMLSVAVSIPLMLFPSRIAFYNLLKSDACEYAMLRMPSLIFVSLTVFLLSSCLLAAVIVPNVEFILGITGATIGCLVTIIIPSLLFLSISRGIEQYRALMFYAKVSIIIGSLMLIGSTWAVLHTEQETNVVDIILPKQIDNERVEIALKNLEKFKTDDNSTKLQNTFSRGKQNEETVTSREEKWKGKQNVGTVTNEETKTLLHGIKEKRKAQSNILKKQQTIADGPKKHKELMEMVTMTGIWKMNATKHKNADLEIVIPFSLIRPIIE</sequence>
<accession>A0A0H5SCS7</accession>
<dbReference type="Pfam" id="PF01490">
    <property type="entry name" value="Aa_trans"/>
    <property type="match status" value="1"/>
</dbReference>
<keyword evidence="3 7" id="KW-0812">Transmembrane</keyword>
<dbReference type="PANTHER" id="PTHR22950">
    <property type="entry name" value="AMINO ACID TRANSPORTER"/>
    <property type="match status" value="1"/>
</dbReference>
<evidence type="ECO:0000256" key="1">
    <source>
        <dbReference type="ARBA" id="ARBA00004141"/>
    </source>
</evidence>
<feature type="transmembrane region" description="Helical" evidence="7">
    <location>
        <begin position="380"/>
        <end position="403"/>
    </location>
</feature>
<evidence type="ECO:0000256" key="2">
    <source>
        <dbReference type="ARBA" id="ARBA00022448"/>
    </source>
</evidence>
<feature type="transmembrane region" description="Helical" evidence="7">
    <location>
        <begin position="196"/>
        <end position="217"/>
    </location>
</feature>
<feature type="transmembrane region" description="Helical" evidence="7">
    <location>
        <begin position="75"/>
        <end position="103"/>
    </location>
</feature>
<feature type="transmembrane region" description="Helical" evidence="7">
    <location>
        <begin position="124"/>
        <end position="145"/>
    </location>
</feature>
<evidence type="ECO:0000256" key="5">
    <source>
        <dbReference type="ARBA" id="ARBA00022989"/>
    </source>
</evidence>
<dbReference type="InterPro" id="IPR013057">
    <property type="entry name" value="AA_transpt_TM"/>
</dbReference>
<name>A0A0H5SCS7_BRUMA</name>
<keyword evidence="2" id="KW-0813">Transport</keyword>
<proteinExistence type="predicted"/>
<keyword evidence="4" id="KW-0029">Amino-acid transport</keyword>
<reference evidence="9" key="2">
    <citation type="submission" date="2012-12" db="EMBL/GenBank/DDBJ databases">
        <authorList>
            <person name="Gao Y.W."/>
            <person name="Fan S.T."/>
            <person name="Sun H.T."/>
            <person name="Wang Z."/>
            <person name="Gao X.L."/>
            <person name="Li Y.G."/>
            <person name="Wang T.C."/>
            <person name="Zhang K."/>
            <person name="Xu W.W."/>
            <person name="Yu Z.J."/>
            <person name="Xia X.Z."/>
        </authorList>
    </citation>
    <scope>NUCLEOTIDE SEQUENCE</scope>
    <source>
        <strain evidence="9">FR3</strain>
    </source>
</reference>
<evidence type="ECO:0000313" key="9">
    <source>
        <dbReference type="EMBL" id="CRZ26421.1"/>
    </source>
</evidence>
<feature type="transmembrane region" description="Helical" evidence="7">
    <location>
        <begin position="52"/>
        <end position="69"/>
    </location>
</feature>